<accession>A0AAV7DUE6</accession>
<sequence>MSPPPSLGGLFAPSWQWVLVCPQRVSKVQAYLPPFPTWPSALLSQEKPKWVCHPLPNLSFFFFHASHRIARPLPILIFQAGAYDAFVGFAMHGSGIDMDGWALRRWCKWTYALSGASVGDESSASSRYLPPFTKIGPPQGLVGQLAFPLGIGESAAPRIPLPLSLTPVCRNAGRTKVFMDPYAAVLMDLVDSANEVRSLQLFVRPADAPGPVEGDSKDRRC</sequence>
<reference evidence="1 2" key="1">
    <citation type="submission" date="2021-07" db="EMBL/GenBank/DDBJ databases">
        <title>The Aristolochia fimbriata genome: insights into angiosperm evolution, floral development and chemical biosynthesis.</title>
        <authorList>
            <person name="Jiao Y."/>
        </authorList>
    </citation>
    <scope>NUCLEOTIDE SEQUENCE [LARGE SCALE GENOMIC DNA]</scope>
    <source>
        <strain evidence="1">IBCAS-2021</strain>
        <tissue evidence="1">Leaf</tissue>
    </source>
</reference>
<dbReference type="EMBL" id="JAINDJ010000053">
    <property type="protein sequence ID" value="KAG9438588.1"/>
    <property type="molecule type" value="Genomic_DNA"/>
</dbReference>
<keyword evidence="2" id="KW-1185">Reference proteome</keyword>
<comment type="caution">
    <text evidence="1">The sequence shown here is derived from an EMBL/GenBank/DDBJ whole genome shotgun (WGS) entry which is preliminary data.</text>
</comment>
<protein>
    <submittedName>
        <fullName evidence="1">Uncharacterized protein</fullName>
    </submittedName>
</protein>
<dbReference type="AlphaFoldDB" id="A0AAV7DUE6"/>
<evidence type="ECO:0000313" key="1">
    <source>
        <dbReference type="EMBL" id="KAG9438588.1"/>
    </source>
</evidence>
<evidence type="ECO:0000313" key="2">
    <source>
        <dbReference type="Proteomes" id="UP000825729"/>
    </source>
</evidence>
<proteinExistence type="predicted"/>
<organism evidence="1 2">
    <name type="scientific">Aristolochia fimbriata</name>
    <name type="common">White veined hardy Dutchman's pipe vine</name>
    <dbReference type="NCBI Taxonomy" id="158543"/>
    <lineage>
        <taxon>Eukaryota</taxon>
        <taxon>Viridiplantae</taxon>
        <taxon>Streptophyta</taxon>
        <taxon>Embryophyta</taxon>
        <taxon>Tracheophyta</taxon>
        <taxon>Spermatophyta</taxon>
        <taxon>Magnoliopsida</taxon>
        <taxon>Magnoliidae</taxon>
        <taxon>Piperales</taxon>
        <taxon>Aristolochiaceae</taxon>
        <taxon>Aristolochia</taxon>
    </lineage>
</organism>
<gene>
    <name evidence="1" type="ORF">H6P81_021460</name>
</gene>
<dbReference type="Proteomes" id="UP000825729">
    <property type="component" value="Unassembled WGS sequence"/>
</dbReference>
<name>A0AAV7DUE6_ARIFI</name>